<evidence type="ECO:0000313" key="3">
    <source>
        <dbReference type="EMBL" id="OKH93195.1"/>
    </source>
</evidence>
<accession>A0A1Q4V5W9</accession>
<keyword evidence="3" id="KW-0012">Acyltransferase</keyword>
<dbReference type="STRING" id="1048205.AB852_20835"/>
<reference evidence="3 4" key="1">
    <citation type="submission" date="2015-06" db="EMBL/GenBank/DDBJ databases">
        <title>Cloning and characterization of the uncialamcin biosynthetic gene cluster.</title>
        <authorList>
            <person name="Yan X."/>
            <person name="Huang T."/>
            <person name="Ge H."/>
            <person name="Shen B."/>
        </authorList>
    </citation>
    <scope>NUCLEOTIDE SEQUENCE [LARGE SCALE GENOMIC DNA]</scope>
    <source>
        <strain evidence="3 4">DCA2648</strain>
    </source>
</reference>
<dbReference type="Gene3D" id="3.40.630.120">
    <property type="match status" value="1"/>
</dbReference>
<dbReference type="InterPro" id="IPR041644">
    <property type="entry name" value="GNAT_C"/>
</dbReference>
<protein>
    <submittedName>
        <fullName evidence="3">Acyltransferase</fullName>
    </submittedName>
</protein>
<name>A0A1Q4V5W9_9ACTN</name>
<dbReference type="GO" id="GO:0016746">
    <property type="term" value="F:acyltransferase activity"/>
    <property type="evidence" value="ECO:0007669"/>
    <property type="project" value="UniProtKB-KW"/>
</dbReference>
<dbReference type="AlphaFoldDB" id="A0A1Q4V5W9"/>
<dbReference type="Proteomes" id="UP000186455">
    <property type="component" value="Unassembled WGS sequence"/>
</dbReference>
<dbReference type="EMBL" id="LFBV01000005">
    <property type="protein sequence ID" value="OKH93195.1"/>
    <property type="molecule type" value="Genomic_DNA"/>
</dbReference>
<feature type="domain" description="N-acyltransferase N-terminal" evidence="1">
    <location>
        <begin position="7"/>
        <end position="136"/>
    </location>
</feature>
<evidence type="ECO:0000259" key="1">
    <source>
        <dbReference type="Pfam" id="PF18082"/>
    </source>
</evidence>
<feature type="domain" description="GNAT-like C-terminal" evidence="2">
    <location>
        <begin position="138"/>
        <end position="295"/>
    </location>
</feature>
<dbReference type="Pfam" id="PF18164">
    <property type="entry name" value="GNAT_C"/>
    <property type="match status" value="1"/>
</dbReference>
<evidence type="ECO:0000259" key="2">
    <source>
        <dbReference type="Pfam" id="PF18164"/>
    </source>
</evidence>
<proteinExistence type="predicted"/>
<dbReference type="RefSeq" id="WP_073791654.1">
    <property type="nucleotide sequence ID" value="NZ_CP109290.1"/>
</dbReference>
<comment type="caution">
    <text evidence="3">The sequence shown here is derived from an EMBL/GenBank/DDBJ whole genome shotgun (WGS) entry which is preliminary data.</text>
</comment>
<sequence length="306" mass="34179">MLPEAGELPEILLDLAVPHESVNELVALRRRFDREPQWRWLLDRALSGLLHRPDEPGAAIGPGTPPVDDPLGRCFPVFVYLAALPHALAHHRRHGVDPEVSRRTLADLGRQIALHRGQHGRTGLSTPRWPSLHFRGELYQLGRLQFQRTVLTEKLAPLVTAAGAAPGPDAPALDLHIPDFLGPLSPDAVERSLELARAFFPRHYPQEDHQVAMCASWLLDPQLRAYLPADSNIVAFQRRFRPAPLDPEPDDEGPIRFVFGEVVPLSELPRRTTMERAIGDHLRSGGHWHFGRGWFPLRDGAGSLPV</sequence>
<dbReference type="InterPro" id="IPR041273">
    <property type="entry name" value="NAT_N"/>
</dbReference>
<gene>
    <name evidence="3" type="ORF">AB852_20835</name>
</gene>
<organism evidence="3 4">
    <name type="scientific">Streptomyces uncialis</name>
    <dbReference type="NCBI Taxonomy" id="1048205"/>
    <lineage>
        <taxon>Bacteria</taxon>
        <taxon>Bacillati</taxon>
        <taxon>Actinomycetota</taxon>
        <taxon>Actinomycetes</taxon>
        <taxon>Kitasatosporales</taxon>
        <taxon>Streptomycetaceae</taxon>
        <taxon>Streptomyces</taxon>
    </lineage>
</organism>
<keyword evidence="4" id="KW-1185">Reference proteome</keyword>
<dbReference type="Pfam" id="PF18082">
    <property type="entry name" value="NAT_N"/>
    <property type="match status" value="1"/>
</dbReference>
<evidence type="ECO:0000313" key="4">
    <source>
        <dbReference type="Proteomes" id="UP000186455"/>
    </source>
</evidence>
<keyword evidence="3" id="KW-0808">Transferase</keyword>